<gene>
    <name evidence="1" type="ORF">TU73_06065</name>
</gene>
<dbReference type="RefSeq" id="WP_057011440.1">
    <property type="nucleotide sequence ID" value="NZ_JYLH01000003.1"/>
</dbReference>
<dbReference type="EMBL" id="JYLH01000003">
    <property type="protein sequence ID" value="KRP47338.1"/>
    <property type="molecule type" value="Genomic_DNA"/>
</dbReference>
<evidence type="ECO:0008006" key="3">
    <source>
        <dbReference type="Google" id="ProtNLM"/>
    </source>
</evidence>
<accession>A0A0R2YFU8</accession>
<proteinExistence type="predicted"/>
<comment type="caution">
    <text evidence="1">The sequence shown here is derived from an EMBL/GenBank/DDBJ whole genome shotgun (WGS) entry which is preliminary data.</text>
</comment>
<reference evidence="1 2" key="1">
    <citation type="submission" date="2015-02" db="EMBL/GenBank/DDBJ databases">
        <title>Pseudomonas helleri sp. nov. and Pseudomonas weihenstephanensis sp. nov., isolated from raw cows milk.</title>
        <authorList>
            <person name="von Neubeck M."/>
            <person name="Huptas C."/>
            <person name="Wenning M."/>
            <person name="Scherer S."/>
        </authorList>
    </citation>
    <scope>NUCLEOTIDE SEQUENCE [LARGE SCALE GENOMIC DNA]</scope>
    <source>
        <strain evidence="1 2">DSM 17149</strain>
    </source>
</reference>
<dbReference type="InterPro" id="IPR045657">
    <property type="entry name" value="DUF6392"/>
</dbReference>
<name>A0A0R2YFU8_9PSED</name>
<dbReference type="Proteomes" id="UP000051446">
    <property type="component" value="Unassembled WGS sequence"/>
</dbReference>
<dbReference type="PATRIC" id="fig|75588.4.peg.3566"/>
<organism evidence="1 2">
    <name type="scientific">Pseudomonas libanensis</name>
    <dbReference type="NCBI Taxonomy" id="75588"/>
    <lineage>
        <taxon>Bacteria</taxon>
        <taxon>Pseudomonadati</taxon>
        <taxon>Pseudomonadota</taxon>
        <taxon>Gammaproteobacteria</taxon>
        <taxon>Pseudomonadales</taxon>
        <taxon>Pseudomonadaceae</taxon>
        <taxon>Pseudomonas</taxon>
    </lineage>
</organism>
<dbReference type="Pfam" id="PF19929">
    <property type="entry name" value="DUF6392"/>
    <property type="match status" value="1"/>
</dbReference>
<protein>
    <recommendedName>
        <fullName evidence="3">Pyocin immunity protein</fullName>
    </recommendedName>
</protein>
<evidence type="ECO:0000313" key="2">
    <source>
        <dbReference type="Proteomes" id="UP000051446"/>
    </source>
</evidence>
<sequence length="158" mass="17694">MSAQTIDGWIRNLGKRYEDLITEGLIPNQPLQELYDGRDRLHLELAWGLSLSFWAETKRLETLFITLIKSTPSTLEYKGELPKPLASTMTKSDIRSHFGAPVESGVPVKMPQPGGMTGGWDAYHLDPGTHPNTKLVCKYTSTLQVKALVFTLIDKNHD</sequence>
<dbReference type="AlphaFoldDB" id="A0A0R2YFU8"/>
<evidence type="ECO:0000313" key="1">
    <source>
        <dbReference type="EMBL" id="KRP47338.1"/>
    </source>
</evidence>